<organism evidence="18 19">
    <name type="scientific">Desulfofarcimen acetoxidans (strain ATCC 49208 / DSM 771 / KCTC 5769 / VKM B-1644 / 5575)</name>
    <name type="common">Desulfotomaculum acetoxidans</name>
    <dbReference type="NCBI Taxonomy" id="485916"/>
    <lineage>
        <taxon>Bacteria</taxon>
        <taxon>Bacillati</taxon>
        <taxon>Bacillota</taxon>
        <taxon>Clostridia</taxon>
        <taxon>Eubacteriales</taxon>
        <taxon>Peptococcaceae</taxon>
        <taxon>Desulfofarcimen</taxon>
    </lineage>
</organism>
<dbReference type="Proteomes" id="UP000002217">
    <property type="component" value="Chromosome"/>
</dbReference>
<dbReference type="HOGENOM" id="CLU_013748_1_2_9"/>
<dbReference type="GO" id="GO:0003984">
    <property type="term" value="F:acetolactate synthase activity"/>
    <property type="evidence" value="ECO:0007669"/>
    <property type="project" value="UniProtKB-EC"/>
</dbReference>
<feature type="domain" description="Thiamine pyrophosphate enzyme central" evidence="15">
    <location>
        <begin position="195"/>
        <end position="327"/>
    </location>
</feature>
<dbReference type="CDD" id="cd07035">
    <property type="entry name" value="TPP_PYR_POX_like"/>
    <property type="match status" value="1"/>
</dbReference>
<keyword evidence="11 14" id="KW-0786">Thiamine pyrophosphate</keyword>
<dbReference type="InterPro" id="IPR012846">
    <property type="entry name" value="Acetolactate_synth_lsu"/>
</dbReference>
<evidence type="ECO:0000256" key="9">
    <source>
        <dbReference type="ARBA" id="ARBA00022827"/>
    </source>
</evidence>
<keyword evidence="5 14" id="KW-0028">Amino-acid biosynthesis</keyword>
<keyword evidence="7 14" id="KW-0808">Transferase</keyword>
<evidence type="ECO:0000256" key="8">
    <source>
        <dbReference type="ARBA" id="ARBA00022723"/>
    </source>
</evidence>
<evidence type="ECO:0000256" key="5">
    <source>
        <dbReference type="ARBA" id="ARBA00022605"/>
    </source>
</evidence>
<dbReference type="OrthoDB" id="4494979at2"/>
<comment type="similarity">
    <text evidence="3 14">Belongs to the TPP enzyme family.</text>
</comment>
<feature type="domain" description="Thiamine pyrophosphate enzyme N-terminal TPP-binding" evidence="17">
    <location>
        <begin position="4"/>
        <end position="117"/>
    </location>
</feature>
<evidence type="ECO:0000256" key="10">
    <source>
        <dbReference type="ARBA" id="ARBA00022842"/>
    </source>
</evidence>
<dbReference type="InterPro" id="IPR012001">
    <property type="entry name" value="Thiamin_PyroP_enz_TPP-bd_dom"/>
</dbReference>
<evidence type="ECO:0000256" key="12">
    <source>
        <dbReference type="ARBA" id="ARBA00023304"/>
    </source>
</evidence>
<dbReference type="EMBL" id="CP001720">
    <property type="protein sequence ID" value="ACV61510.1"/>
    <property type="molecule type" value="Genomic_DNA"/>
</dbReference>
<comment type="cofactor">
    <cofactor evidence="14">
        <name>Mg(2+)</name>
        <dbReference type="ChEBI" id="CHEBI:18420"/>
    </cofactor>
    <text evidence="14">Binds 1 Mg(2+) ion per subunit.</text>
</comment>
<dbReference type="InterPro" id="IPR029035">
    <property type="entry name" value="DHS-like_NAD/FAD-binding_dom"/>
</dbReference>
<dbReference type="Pfam" id="PF02775">
    <property type="entry name" value="TPP_enzyme_C"/>
    <property type="match status" value="1"/>
</dbReference>
<feature type="domain" description="Thiamine pyrophosphate enzyme TPP-binding" evidence="16">
    <location>
        <begin position="384"/>
        <end position="530"/>
    </location>
</feature>
<dbReference type="InterPro" id="IPR011766">
    <property type="entry name" value="TPP_enzyme_TPP-bd"/>
</dbReference>
<evidence type="ECO:0000256" key="13">
    <source>
        <dbReference type="ARBA" id="ARBA00048670"/>
    </source>
</evidence>
<keyword evidence="19" id="KW-1185">Reference proteome</keyword>
<evidence type="ECO:0000313" key="18">
    <source>
        <dbReference type="EMBL" id="ACV61510.1"/>
    </source>
</evidence>
<dbReference type="eggNOG" id="COG0028">
    <property type="taxonomic scope" value="Bacteria"/>
</dbReference>
<sequence length="553" mass="60158">MKLSGAEILVKCLKEHGVDTIFGYPGGVVLPIYDALYDADIRHILTRHEQGAVHAADGYARATGKAGVCLATSGPGATNLVTGLTNAYMDSIPMVAFTGQVATALLGRDSFQEADITGITMPITKHNYLVKDVSELARTIKEAFYIANTGRPGPVLVDLPRDVSAGIIEYQAPGPINLPGYNPIIEPFEEQVVLAANAVNESVRPIIYAGGGVVSSGAHEELLALAEKIKAPVTNTLMGLGGFPGEHPQFLGMLGMHGTKAANFAMCETDLVIAVGARFDDRVTGKLDDFAKDAKIIHIDIDPAEIGKNVGTHFPVIGDVKIALQRLLERIEEKSLTEWLAKCMTWKREYPLAFFNEGGLKPQSIISEINRLTLDKKVRITTEVGQHQMWAAHYYNYNYPRTFISSGGLGTMGYGFPAALGVQAACPDELVIDISGDGSFQMNIQELATAVNYELPVKVAILNNGYLGMVRQWQELFYDKRYSYTELKNPDFVKIAEAYGAVGIRVTTRDEVAPALEEAFAINKPVVLDFVTEREENVYPMVPPGCELKNMLG</sequence>
<evidence type="ECO:0000256" key="7">
    <source>
        <dbReference type="ARBA" id="ARBA00022679"/>
    </source>
</evidence>
<evidence type="ECO:0000259" key="15">
    <source>
        <dbReference type="Pfam" id="PF00205"/>
    </source>
</evidence>
<evidence type="ECO:0000256" key="1">
    <source>
        <dbReference type="ARBA" id="ARBA00004974"/>
    </source>
</evidence>
<dbReference type="KEGG" id="dae:Dtox_0590"/>
<comment type="catalytic activity">
    <reaction evidence="13 14">
        <text>2 pyruvate + H(+) = (2S)-2-acetolactate + CO2</text>
        <dbReference type="Rhea" id="RHEA:25249"/>
        <dbReference type="ChEBI" id="CHEBI:15361"/>
        <dbReference type="ChEBI" id="CHEBI:15378"/>
        <dbReference type="ChEBI" id="CHEBI:16526"/>
        <dbReference type="ChEBI" id="CHEBI:58476"/>
        <dbReference type="EC" id="2.2.1.6"/>
    </reaction>
</comment>
<keyword evidence="10 14" id="KW-0460">Magnesium</keyword>
<dbReference type="InterPro" id="IPR000399">
    <property type="entry name" value="TPP-bd_CS"/>
</dbReference>
<dbReference type="CDD" id="cd02015">
    <property type="entry name" value="TPP_AHAS"/>
    <property type="match status" value="1"/>
</dbReference>
<dbReference type="Gene3D" id="3.40.50.970">
    <property type="match status" value="2"/>
</dbReference>
<dbReference type="SUPFAM" id="SSF52467">
    <property type="entry name" value="DHS-like NAD/FAD-binding domain"/>
    <property type="match status" value="1"/>
</dbReference>
<dbReference type="FunFam" id="3.40.50.970:FF:000007">
    <property type="entry name" value="Acetolactate synthase"/>
    <property type="match status" value="1"/>
</dbReference>
<dbReference type="PANTHER" id="PTHR18968:SF13">
    <property type="entry name" value="ACETOLACTATE SYNTHASE CATALYTIC SUBUNIT, MITOCHONDRIAL"/>
    <property type="match status" value="1"/>
</dbReference>
<dbReference type="GO" id="GO:0030976">
    <property type="term" value="F:thiamine pyrophosphate binding"/>
    <property type="evidence" value="ECO:0007669"/>
    <property type="project" value="UniProtKB-UniRule"/>
</dbReference>
<dbReference type="STRING" id="485916.Dtox_0590"/>
<evidence type="ECO:0000256" key="11">
    <source>
        <dbReference type="ARBA" id="ARBA00023052"/>
    </source>
</evidence>
<dbReference type="EC" id="2.2.1.6" evidence="4 14"/>
<comment type="cofactor">
    <cofactor evidence="14">
        <name>thiamine diphosphate</name>
        <dbReference type="ChEBI" id="CHEBI:58937"/>
    </cofactor>
    <text evidence="14">Binds 1 thiamine pyrophosphate per subunit.</text>
</comment>
<dbReference type="GO" id="GO:0000287">
    <property type="term" value="F:magnesium ion binding"/>
    <property type="evidence" value="ECO:0007669"/>
    <property type="project" value="UniProtKB-UniRule"/>
</dbReference>
<evidence type="ECO:0000256" key="6">
    <source>
        <dbReference type="ARBA" id="ARBA00022630"/>
    </source>
</evidence>
<gene>
    <name evidence="18" type="ordered locus">Dtox_0590</name>
</gene>
<protein>
    <recommendedName>
        <fullName evidence="4 14">Acetolactate synthase</fullName>
        <ecNumber evidence="4 14">2.2.1.6</ecNumber>
    </recommendedName>
</protein>
<dbReference type="GO" id="GO:0009099">
    <property type="term" value="P:L-valine biosynthetic process"/>
    <property type="evidence" value="ECO:0007669"/>
    <property type="project" value="UniProtKB-UniPathway"/>
</dbReference>
<dbReference type="FunFam" id="3.40.50.970:FF:000016">
    <property type="entry name" value="Acetolactate synthase"/>
    <property type="match status" value="1"/>
</dbReference>
<dbReference type="PROSITE" id="PS00187">
    <property type="entry name" value="TPP_ENZYMES"/>
    <property type="match status" value="1"/>
</dbReference>
<dbReference type="GO" id="GO:0050660">
    <property type="term" value="F:flavin adenine dinucleotide binding"/>
    <property type="evidence" value="ECO:0007669"/>
    <property type="project" value="InterPro"/>
</dbReference>
<dbReference type="UniPathway" id="UPA00049">
    <property type="reaction ID" value="UER00059"/>
</dbReference>
<name>C8W655_DESAS</name>
<dbReference type="InterPro" id="IPR045229">
    <property type="entry name" value="TPP_enz"/>
</dbReference>
<reference evidence="18 19" key="1">
    <citation type="journal article" date="2009" name="Stand. Genomic Sci.">
        <title>Complete genome sequence of Desulfotomaculum acetoxidans type strain (5575).</title>
        <authorList>
            <person name="Spring S."/>
            <person name="Lapidus A."/>
            <person name="Schroder M."/>
            <person name="Gleim D."/>
            <person name="Sims D."/>
            <person name="Meincke L."/>
            <person name="Glavina Del Rio T."/>
            <person name="Tice H."/>
            <person name="Copeland A."/>
            <person name="Cheng J.F."/>
            <person name="Lucas S."/>
            <person name="Chen F."/>
            <person name="Nolan M."/>
            <person name="Bruce D."/>
            <person name="Goodwin L."/>
            <person name="Pitluck S."/>
            <person name="Ivanova N."/>
            <person name="Mavromatis K."/>
            <person name="Mikhailova N."/>
            <person name="Pati A."/>
            <person name="Chen A."/>
            <person name="Palaniappan K."/>
            <person name="Land M."/>
            <person name="Hauser L."/>
            <person name="Chang Y.J."/>
            <person name="Jeffries C.D."/>
            <person name="Chain P."/>
            <person name="Saunders E."/>
            <person name="Brettin T."/>
            <person name="Detter J.C."/>
            <person name="Goker M."/>
            <person name="Bristow J."/>
            <person name="Eisen J.A."/>
            <person name="Markowitz V."/>
            <person name="Hugenholtz P."/>
            <person name="Kyrpides N.C."/>
            <person name="Klenk H.P."/>
            <person name="Han C."/>
        </authorList>
    </citation>
    <scope>NUCLEOTIDE SEQUENCE [LARGE SCALE GENOMIC DNA]</scope>
    <source>
        <strain evidence="19">ATCC 49208 / DSM 771 / VKM B-1644</strain>
    </source>
</reference>
<comment type="pathway">
    <text evidence="2 14">Amino-acid biosynthesis; L-valine biosynthesis; L-valine from pyruvate: step 1/4.</text>
</comment>
<dbReference type="Pfam" id="PF02776">
    <property type="entry name" value="TPP_enzyme_N"/>
    <property type="match status" value="1"/>
</dbReference>
<keyword evidence="12 14" id="KW-0100">Branched-chain amino acid biosynthesis</keyword>
<dbReference type="RefSeq" id="WP_015756229.1">
    <property type="nucleotide sequence ID" value="NC_013216.1"/>
</dbReference>
<evidence type="ECO:0000256" key="3">
    <source>
        <dbReference type="ARBA" id="ARBA00007812"/>
    </source>
</evidence>
<evidence type="ECO:0000259" key="16">
    <source>
        <dbReference type="Pfam" id="PF02775"/>
    </source>
</evidence>
<dbReference type="InterPro" id="IPR012000">
    <property type="entry name" value="Thiamin_PyroP_enz_cen_dom"/>
</dbReference>
<dbReference type="InterPro" id="IPR029061">
    <property type="entry name" value="THDP-binding"/>
</dbReference>
<dbReference type="PANTHER" id="PTHR18968">
    <property type="entry name" value="THIAMINE PYROPHOSPHATE ENZYMES"/>
    <property type="match status" value="1"/>
</dbReference>
<dbReference type="AlphaFoldDB" id="C8W655"/>
<dbReference type="FunFam" id="3.40.50.1220:FF:000008">
    <property type="entry name" value="Acetolactate synthase"/>
    <property type="match status" value="1"/>
</dbReference>
<keyword evidence="6" id="KW-0285">Flavoprotein</keyword>
<dbReference type="GO" id="GO:0009097">
    <property type="term" value="P:isoleucine biosynthetic process"/>
    <property type="evidence" value="ECO:0007669"/>
    <property type="project" value="UniProtKB-UniPathway"/>
</dbReference>
<proteinExistence type="inferred from homology"/>
<dbReference type="NCBIfam" id="TIGR00118">
    <property type="entry name" value="acolac_lg"/>
    <property type="match status" value="1"/>
</dbReference>
<keyword evidence="9" id="KW-0274">FAD</keyword>
<evidence type="ECO:0000256" key="4">
    <source>
        <dbReference type="ARBA" id="ARBA00013145"/>
    </source>
</evidence>
<dbReference type="GO" id="GO:0005948">
    <property type="term" value="C:acetolactate synthase complex"/>
    <property type="evidence" value="ECO:0007669"/>
    <property type="project" value="TreeGrafter"/>
</dbReference>
<dbReference type="UniPathway" id="UPA00047">
    <property type="reaction ID" value="UER00055"/>
</dbReference>
<evidence type="ECO:0000256" key="14">
    <source>
        <dbReference type="RuleBase" id="RU003591"/>
    </source>
</evidence>
<dbReference type="Pfam" id="PF00205">
    <property type="entry name" value="TPP_enzyme_M"/>
    <property type="match status" value="1"/>
</dbReference>
<dbReference type="SUPFAM" id="SSF52518">
    <property type="entry name" value="Thiamin diphosphate-binding fold (THDP-binding)"/>
    <property type="match status" value="2"/>
</dbReference>
<evidence type="ECO:0000259" key="17">
    <source>
        <dbReference type="Pfam" id="PF02776"/>
    </source>
</evidence>
<comment type="pathway">
    <text evidence="1 14">Amino-acid biosynthesis; L-isoleucine biosynthesis; L-isoleucine from 2-oxobutanoate: step 1/4.</text>
</comment>
<dbReference type="InterPro" id="IPR039368">
    <property type="entry name" value="AHAS_TPP"/>
</dbReference>
<accession>C8W655</accession>
<keyword evidence="8 14" id="KW-0479">Metal-binding</keyword>
<evidence type="ECO:0000313" key="19">
    <source>
        <dbReference type="Proteomes" id="UP000002217"/>
    </source>
</evidence>
<evidence type="ECO:0000256" key="2">
    <source>
        <dbReference type="ARBA" id="ARBA00005025"/>
    </source>
</evidence>
<dbReference type="Gene3D" id="3.40.50.1220">
    <property type="entry name" value="TPP-binding domain"/>
    <property type="match status" value="1"/>
</dbReference>